<dbReference type="InterPro" id="IPR011991">
    <property type="entry name" value="ArsR-like_HTH"/>
</dbReference>
<accession>A0A8J3N7Y0</accession>
<evidence type="ECO:0000259" key="4">
    <source>
        <dbReference type="PROSITE" id="PS50987"/>
    </source>
</evidence>
<dbReference type="Proteomes" id="UP000612808">
    <property type="component" value="Unassembled WGS sequence"/>
</dbReference>
<feature type="domain" description="HTH arsR-type" evidence="4">
    <location>
        <begin position="265"/>
        <end position="357"/>
    </location>
</feature>
<evidence type="ECO:0000256" key="3">
    <source>
        <dbReference type="ARBA" id="ARBA00023163"/>
    </source>
</evidence>
<dbReference type="PROSITE" id="PS50987">
    <property type="entry name" value="HTH_ARSR_2"/>
    <property type="match status" value="1"/>
</dbReference>
<dbReference type="SUPFAM" id="SSF46785">
    <property type="entry name" value="Winged helix' DNA-binding domain"/>
    <property type="match status" value="1"/>
</dbReference>
<dbReference type="Pfam" id="PF12840">
    <property type="entry name" value="HTH_20"/>
    <property type="match status" value="1"/>
</dbReference>
<dbReference type="PRINTS" id="PR00778">
    <property type="entry name" value="HTHARSR"/>
</dbReference>
<dbReference type="InterPro" id="IPR001845">
    <property type="entry name" value="HTH_ArsR_DNA-bd_dom"/>
</dbReference>
<dbReference type="AlphaFoldDB" id="A0A8J3N7Y0"/>
<keyword evidence="3" id="KW-0804">Transcription</keyword>
<gene>
    <name evidence="5" type="ORF">Aru02nite_06280</name>
</gene>
<keyword evidence="1" id="KW-0805">Transcription regulation</keyword>
<evidence type="ECO:0000256" key="2">
    <source>
        <dbReference type="ARBA" id="ARBA00023125"/>
    </source>
</evidence>
<evidence type="ECO:0000256" key="1">
    <source>
        <dbReference type="ARBA" id="ARBA00023015"/>
    </source>
</evidence>
<sequence>MVVTLDLAKARPADLVAGASPLAELMAGLHVLAEPEHHPESRAWLGRVRERMPDGLATDLAYHAPLWARFRCRLFYPFAGPLDRDLDGELDALSRLDEDTFVRYAAIAIRGTTFPVDGLLADPSGFLRACERRSYSRAELARALVTDPAAVRAGLVETLARCATSYFDAEWRMVGPRLRDVSARLRDATRGATVAATLASMSPTATTTDVPPRVHYDKLQSATGAVAAHGCLLVPTLRGWPHLIVKLDPDEPVVVHFLAGDWEQHRQVSQSLVRERIAALAEPARLDLCRHLLGEPITTSELAERTALGEPQVSRHIRRLREVGLVTSRREGRMVYHRLHARLLLDLGVDLLATVMR</sequence>
<dbReference type="SMART" id="SM00418">
    <property type="entry name" value="HTH_ARSR"/>
    <property type="match status" value="1"/>
</dbReference>
<dbReference type="EMBL" id="BOMB01000003">
    <property type="protein sequence ID" value="GID09739.1"/>
    <property type="molecule type" value="Genomic_DNA"/>
</dbReference>
<dbReference type="RefSeq" id="WP_203654718.1">
    <property type="nucleotide sequence ID" value="NZ_BAAAZM010000002.1"/>
</dbReference>
<dbReference type="GO" id="GO:0003700">
    <property type="term" value="F:DNA-binding transcription factor activity"/>
    <property type="evidence" value="ECO:0007669"/>
    <property type="project" value="InterPro"/>
</dbReference>
<dbReference type="PANTHER" id="PTHR33154">
    <property type="entry name" value="TRANSCRIPTIONAL REGULATOR, ARSR FAMILY"/>
    <property type="match status" value="1"/>
</dbReference>
<dbReference type="InterPro" id="IPR045981">
    <property type="entry name" value="DUF5937"/>
</dbReference>
<protein>
    <submittedName>
        <fullName evidence="5">Transcriptional regulator</fullName>
    </submittedName>
</protein>
<comment type="caution">
    <text evidence="5">The sequence shown here is derived from an EMBL/GenBank/DDBJ whole genome shotgun (WGS) entry which is preliminary data.</text>
</comment>
<dbReference type="Gene3D" id="1.10.10.10">
    <property type="entry name" value="Winged helix-like DNA-binding domain superfamily/Winged helix DNA-binding domain"/>
    <property type="match status" value="1"/>
</dbReference>
<name>A0A8J3N7Y0_9ACTN</name>
<dbReference type="Pfam" id="PF19361">
    <property type="entry name" value="DUF5937"/>
    <property type="match status" value="1"/>
</dbReference>
<evidence type="ECO:0000313" key="6">
    <source>
        <dbReference type="Proteomes" id="UP000612808"/>
    </source>
</evidence>
<dbReference type="NCBIfam" id="NF033788">
    <property type="entry name" value="HTH_metalloreg"/>
    <property type="match status" value="1"/>
</dbReference>
<dbReference type="InterPro" id="IPR036390">
    <property type="entry name" value="WH_DNA-bd_sf"/>
</dbReference>
<organism evidence="5 6">
    <name type="scientific">Actinocatenispora rupis</name>
    <dbReference type="NCBI Taxonomy" id="519421"/>
    <lineage>
        <taxon>Bacteria</taxon>
        <taxon>Bacillati</taxon>
        <taxon>Actinomycetota</taxon>
        <taxon>Actinomycetes</taxon>
        <taxon>Micromonosporales</taxon>
        <taxon>Micromonosporaceae</taxon>
        <taxon>Actinocatenispora</taxon>
    </lineage>
</organism>
<dbReference type="InterPro" id="IPR051081">
    <property type="entry name" value="HTH_MetalResp_TranReg"/>
</dbReference>
<reference evidence="5" key="1">
    <citation type="submission" date="2021-01" db="EMBL/GenBank/DDBJ databases">
        <title>Whole genome shotgun sequence of Actinocatenispora rupis NBRC 107355.</title>
        <authorList>
            <person name="Komaki H."/>
            <person name="Tamura T."/>
        </authorList>
    </citation>
    <scope>NUCLEOTIDE SEQUENCE</scope>
    <source>
        <strain evidence="5">NBRC 107355</strain>
    </source>
</reference>
<dbReference type="PANTHER" id="PTHR33154:SF33">
    <property type="entry name" value="TRANSCRIPTIONAL REPRESSOR SDPR"/>
    <property type="match status" value="1"/>
</dbReference>
<dbReference type="InterPro" id="IPR036388">
    <property type="entry name" value="WH-like_DNA-bd_sf"/>
</dbReference>
<keyword evidence="2" id="KW-0238">DNA-binding</keyword>
<dbReference type="CDD" id="cd00090">
    <property type="entry name" value="HTH_ARSR"/>
    <property type="match status" value="1"/>
</dbReference>
<proteinExistence type="predicted"/>
<dbReference type="GO" id="GO:0003677">
    <property type="term" value="F:DNA binding"/>
    <property type="evidence" value="ECO:0007669"/>
    <property type="project" value="UniProtKB-KW"/>
</dbReference>
<keyword evidence="6" id="KW-1185">Reference proteome</keyword>
<evidence type="ECO:0000313" key="5">
    <source>
        <dbReference type="EMBL" id="GID09739.1"/>
    </source>
</evidence>